<dbReference type="EMBL" id="FNIW01000003">
    <property type="protein sequence ID" value="SDN82461.1"/>
    <property type="molecule type" value="Genomic_DNA"/>
</dbReference>
<accession>A0A1H0EJE5</accession>
<proteinExistence type="predicted"/>
<dbReference type="AlphaFoldDB" id="A0A1H0EJE5"/>
<evidence type="ECO:0000313" key="1">
    <source>
        <dbReference type="EMBL" id="SDN82461.1"/>
    </source>
</evidence>
<dbReference type="RefSeq" id="WP_091852154.1">
    <property type="nucleotide sequence ID" value="NZ_FNIW01000003.1"/>
</dbReference>
<sequence length="271" mass="30986">MESHFVKLEPPYQIIHYGGAVGIQIGTLITVGNMYPGPNQSLNDIYTQSHPVVSYVDKKLFKAKMGKDRGRRDLAAYYGGGEGNVWSKVQVSDVDVIGLWDADQEETSYPFEWCDFVVLVSDGFSRIDAMQSTYRENGIFNLRNYLMKVGLDVVPPTPSIKKFKMNMSLFYQKNEYGHVSGSLFCQTEDGLIAFHLPFSEVHFKHGVQIFVHFIRQYLSIMRSLDATIDFAVGEPINGELPKRDVHVFEENLVNLVKTLNETYNEKYRMQQ</sequence>
<name>A0A1H0EJE5_9BACT</name>
<dbReference type="Proteomes" id="UP000199134">
    <property type="component" value="Unassembled WGS sequence"/>
</dbReference>
<gene>
    <name evidence="1" type="ORF">SAMN04487900_103192</name>
</gene>
<reference evidence="2" key="1">
    <citation type="submission" date="2016-10" db="EMBL/GenBank/DDBJ databases">
        <authorList>
            <person name="de Groot N.N."/>
        </authorList>
    </citation>
    <scope>NUCLEOTIDE SEQUENCE [LARGE SCALE GENOMIC DNA]</scope>
    <source>
        <strain evidence="2">BP1-145</strain>
    </source>
</reference>
<comment type="caution">
    <text evidence="1">The sequence shown here is derived from an EMBL/GenBank/DDBJ whole genome shotgun (WGS) entry which is preliminary data.</text>
</comment>
<protein>
    <submittedName>
        <fullName evidence="1">Uncharacterized protein</fullName>
    </submittedName>
</protein>
<evidence type="ECO:0000313" key="2">
    <source>
        <dbReference type="Proteomes" id="UP000199134"/>
    </source>
</evidence>
<organism evidence="1 2">
    <name type="scientific">Prevotella communis</name>
    <dbReference type="NCBI Taxonomy" id="2913614"/>
    <lineage>
        <taxon>Bacteria</taxon>
        <taxon>Pseudomonadati</taxon>
        <taxon>Bacteroidota</taxon>
        <taxon>Bacteroidia</taxon>
        <taxon>Bacteroidales</taxon>
        <taxon>Prevotellaceae</taxon>
        <taxon>Prevotella</taxon>
    </lineage>
</organism>